<dbReference type="SMART" id="SM00347">
    <property type="entry name" value="HTH_MARR"/>
    <property type="match status" value="1"/>
</dbReference>
<feature type="compositionally biased region" description="Basic and acidic residues" evidence="1">
    <location>
        <begin position="56"/>
        <end position="71"/>
    </location>
</feature>
<dbReference type="SUPFAM" id="SSF46785">
    <property type="entry name" value="Winged helix' DNA-binding domain"/>
    <property type="match status" value="1"/>
</dbReference>
<accession>A0A4U0SB57</accession>
<dbReference type="AlphaFoldDB" id="A0A4U0SB57"/>
<keyword evidence="4" id="KW-1185">Reference proteome</keyword>
<dbReference type="GO" id="GO:0006950">
    <property type="term" value="P:response to stress"/>
    <property type="evidence" value="ECO:0007669"/>
    <property type="project" value="TreeGrafter"/>
</dbReference>
<dbReference type="OrthoDB" id="4557196at2"/>
<protein>
    <submittedName>
        <fullName evidence="3">Winged helix-turn-helix transcriptional regulator</fullName>
    </submittedName>
</protein>
<name>A0A4U0SB57_9ACTN</name>
<dbReference type="GO" id="GO:0003700">
    <property type="term" value="F:DNA-binding transcription factor activity"/>
    <property type="evidence" value="ECO:0007669"/>
    <property type="project" value="InterPro"/>
</dbReference>
<dbReference type="PANTHER" id="PTHR33164">
    <property type="entry name" value="TRANSCRIPTIONAL REGULATOR, MARR FAMILY"/>
    <property type="match status" value="1"/>
</dbReference>
<evidence type="ECO:0000256" key="1">
    <source>
        <dbReference type="SAM" id="MobiDB-lite"/>
    </source>
</evidence>
<evidence type="ECO:0000313" key="3">
    <source>
        <dbReference type="EMBL" id="TKA06536.1"/>
    </source>
</evidence>
<organism evidence="3 4">
    <name type="scientific">Actinacidiphila oryziradicis</name>
    <dbReference type="NCBI Taxonomy" id="2571141"/>
    <lineage>
        <taxon>Bacteria</taxon>
        <taxon>Bacillati</taxon>
        <taxon>Actinomycetota</taxon>
        <taxon>Actinomycetes</taxon>
        <taxon>Kitasatosporales</taxon>
        <taxon>Streptomycetaceae</taxon>
        <taxon>Actinacidiphila</taxon>
    </lineage>
</organism>
<evidence type="ECO:0000313" key="4">
    <source>
        <dbReference type="Proteomes" id="UP000305778"/>
    </source>
</evidence>
<dbReference type="InterPro" id="IPR036388">
    <property type="entry name" value="WH-like_DNA-bd_sf"/>
</dbReference>
<dbReference type="InterPro" id="IPR036390">
    <property type="entry name" value="WH_DNA-bd_sf"/>
</dbReference>
<evidence type="ECO:0000259" key="2">
    <source>
        <dbReference type="SMART" id="SM00347"/>
    </source>
</evidence>
<dbReference type="Proteomes" id="UP000305778">
    <property type="component" value="Unassembled WGS sequence"/>
</dbReference>
<comment type="caution">
    <text evidence="3">The sequence shown here is derived from an EMBL/GenBank/DDBJ whole genome shotgun (WGS) entry which is preliminary data.</text>
</comment>
<dbReference type="EMBL" id="SUMC01000037">
    <property type="protein sequence ID" value="TKA06536.1"/>
    <property type="molecule type" value="Genomic_DNA"/>
</dbReference>
<feature type="domain" description="HTH marR-type" evidence="2">
    <location>
        <begin position="114"/>
        <end position="215"/>
    </location>
</feature>
<gene>
    <name evidence="3" type="ORF">FCI23_31165</name>
</gene>
<dbReference type="InterPro" id="IPR000835">
    <property type="entry name" value="HTH_MarR-typ"/>
</dbReference>
<dbReference type="Pfam" id="PF12802">
    <property type="entry name" value="MarR_2"/>
    <property type="match status" value="1"/>
</dbReference>
<reference evidence="3 4" key="1">
    <citation type="submission" date="2019-04" db="EMBL/GenBank/DDBJ databases">
        <title>Streptomyces oryziradicis sp. nov., a novel actinomycete isolated from rhizosphere soil of rice (Oryza sativa L.).</title>
        <authorList>
            <person name="Li C."/>
        </authorList>
    </citation>
    <scope>NUCLEOTIDE SEQUENCE [LARGE SCALE GENOMIC DNA]</scope>
    <source>
        <strain evidence="3 4">NEAU-C40</strain>
    </source>
</reference>
<feature type="region of interest" description="Disordered" evidence="1">
    <location>
        <begin position="1"/>
        <end position="71"/>
    </location>
</feature>
<proteinExistence type="predicted"/>
<dbReference type="Gene3D" id="1.10.10.10">
    <property type="entry name" value="Winged helix-like DNA-binding domain superfamily/Winged helix DNA-binding domain"/>
    <property type="match status" value="1"/>
</dbReference>
<dbReference type="InterPro" id="IPR039422">
    <property type="entry name" value="MarR/SlyA-like"/>
</dbReference>
<dbReference type="PANTHER" id="PTHR33164:SF43">
    <property type="entry name" value="HTH-TYPE TRANSCRIPTIONAL REPRESSOR YETL"/>
    <property type="match status" value="1"/>
</dbReference>
<sequence>MFEPLKFAPSGCLSPTHARHIGSAGRSRPPPRPPGPAKRHRSGVQPRRNVPGATVRRREGPPGRERCPYASDKMHMEGIHLLGLVQGWKNAGMNLTDLRQLGKRLVAETEAAMTETAGFDLKPTEVTVLTALFANGKLSIGDIAKHAGFAQSRVSTAVASLCRRGYTDIERDATDGRKTMVVLGARAEEVAVEARQQEALPLVATLFPESSADQAEQTMRQLECLRKALDARAAGRRQSAPVESAS</sequence>